<organism evidence="2 3">
    <name type="scientific">Rotaria magnacalcarata</name>
    <dbReference type="NCBI Taxonomy" id="392030"/>
    <lineage>
        <taxon>Eukaryota</taxon>
        <taxon>Metazoa</taxon>
        <taxon>Spiralia</taxon>
        <taxon>Gnathifera</taxon>
        <taxon>Rotifera</taxon>
        <taxon>Eurotatoria</taxon>
        <taxon>Bdelloidea</taxon>
        <taxon>Philodinida</taxon>
        <taxon>Philodinidae</taxon>
        <taxon>Rotaria</taxon>
    </lineage>
</organism>
<feature type="non-terminal residue" evidence="2">
    <location>
        <position position="23"/>
    </location>
</feature>
<evidence type="ECO:0000313" key="3">
    <source>
        <dbReference type="Proteomes" id="UP000663887"/>
    </source>
</evidence>
<evidence type="ECO:0000313" key="2">
    <source>
        <dbReference type="EMBL" id="CAF2137796.1"/>
    </source>
</evidence>
<protein>
    <submittedName>
        <fullName evidence="2">Uncharacterized protein</fullName>
    </submittedName>
</protein>
<feature type="region of interest" description="Disordered" evidence="1">
    <location>
        <begin position="1"/>
        <end position="23"/>
    </location>
</feature>
<evidence type="ECO:0000256" key="1">
    <source>
        <dbReference type="SAM" id="MobiDB-lite"/>
    </source>
</evidence>
<sequence>MRKSGTKIEMGPNDAWTNKLTNN</sequence>
<proteinExistence type="predicted"/>
<dbReference type="EMBL" id="CAJNRG010012157">
    <property type="protein sequence ID" value="CAF2137796.1"/>
    <property type="molecule type" value="Genomic_DNA"/>
</dbReference>
<accession>A0A816WSA0</accession>
<comment type="caution">
    <text evidence="2">The sequence shown here is derived from an EMBL/GenBank/DDBJ whole genome shotgun (WGS) entry which is preliminary data.</text>
</comment>
<dbReference type="AlphaFoldDB" id="A0A816WSA0"/>
<gene>
    <name evidence="2" type="ORF">XDN619_LOCUS26140</name>
</gene>
<name>A0A816WSA0_9BILA</name>
<reference evidence="2" key="1">
    <citation type="submission" date="2021-02" db="EMBL/GenBank/DDBJ databases">
        <authorList>
            <person name="Nowell W R."/>
        </authorList>
    </citation>
    <scope>NUCLEOTIDE SEQUENCE</scope>
</reference>
<dbReference type="Proteomes" id="UP000663887">
    <property type="component" value="Unassembled WGS sequence"/>
</dbReference>